<dbReference type="OrthoDB" id="3251057at2759"/>
<sequence>MPYDSILTRSKANEDNLKNSNKLDNFKGAQKIENSNIEIHNSLSQHNEEDFSTINENILFLIRSNKRSSLSFLYFHHILLDIFKILSSHTGQAISNIILSLLDEYKLENKILILTSDNASNVILASNLVKTMLA</sequence>
<protein>
    <submittedName>
        <fullName evidence="1">9733_t:CDS:1</fullName>
    </submittedName>
</protein>
<reference evidence="1" key="1">
    <citation type="submission" date="2021-06" db="EMBL/GenBank/DDBJ databases">
        <authorList>
            <person name="Kallberg Y."/>
            <person name="Tangrot J."/>
            <person name="Rosling A."/>
        </authorList>
    </citation>
    <scope>NUCLEOTIDE SEQUENCE</scope>
    <source>
        <strain evidence="1">MA453B</strain>
    </source>
</reference>
<proteinExistence type="predicted"/>
<feature type="non-terminal residue" evidence="1">
    <location>
        <position position="1"/>
    </location>
</feature>
<accession>A0A9N9NZ32</accession>
<gene>
    <name evidence="1" type="ORF">DERYTH_LOCUS18992</name>
</gene>
<name>A0A9N9NZ32_9GLOM</name>
<evidence type="ECO:0000313" key="1">
    <source>
        <dbReference type="EMBL" id="CAG8774223.1"/>
    </source>
</evidence>
<comment type="caution">
    <text evidence="1">The sequence shown here is derived from an EMBL/GenBank/DDBJ whole genome shotgun (WGS) entry which is preliminary data.</text>
</comment>
<dbReference type="AlphaFoldDB" id="A0A9N9NZ32"/>
<organism evidence="1 2">
    <name type="scientific">Dentiscutata erythropus</name>
    <dbReference type="NCBI Taxonomy" id="1348616"/>
    <lineage>
        <taxon>Eukaryota</taxon>
        <taxon>Fungi</taxon>
        <taxon>Fungi incertae sedis</taxon>
        <taxon>Mucoromycota</taxon>
        <taxon>Glomeromycotina</taxon>
        <taxon>Glomeromycetes</taxon>
        <taxon>Diversisporales</taxon>
        <taxon>Gigasporaceae</taxon>
        <taxon>Dentiscutata</taxon>
    </lineage>
</organism>
<dbReference type="Proteomes" id="UP000789405">
    <property type="component" value="Unassembled WGS sequence"/>
</dbReference>
<keyword evidence="2" id="KW-1185">Reference proteome</keyword>
<dbReference type="EMBL" id="CAJVPY010020104">
    <property type="protein sequence ID" value="CAG8774223.1"/>
    <property type="molecule type" value="Genomic_DNA"/>
</dbReference>
<evidence type="ECO:0000313" key="2">
    <source>
        <dbReference type="Proteomes" id="UP000789405"/>
    </source>
</evidence>